<dbReference type="AlphaFoldDB" id="I3CJR0"/>
<gene>
    <name evidence="3" type="ORF">BegalDRAFT_3026</name>
</gene>
<dbReference type="PANTHER" id="PTHR28008:SF1">
    <property type="entry name" value="DOMAIN PROTEIN, PUTATIVE (AFU_ORTHOLOGUE AFUA_3G10980)-RELATED"/>
    <property type="match status" value="1"/>
</dbReference>
<dbReference type="RefSeq" id="WP_002691401.1">
    <property type="nucleotide sequence ID" value="NZ_JH600070.1"/>
</dbReference>
<dbReference type="InterPro" id="IPR006976">
    <property type="entry name" value="VanZ-like"/>
</dbReference>
<evidence type="ECO:0000259" key="2">
    <source>
        <dbReference type="Pfam" id="PF04892"/>
    </source>
</evidence>
<evidence type="ECO:0000313" key="3">
    <source>
        <dbReference type="EMBL" id="EIJ43853.1"/>
    </source>
</evidence>
<evidence type="ECO:0000256" key="1">
    <source>
        <dbReference type="SAM" id="Phobius"/>
    </source>
</evidence>
<dbReference type="Proteomes" id="UP000005744">
    <property type="component" value="Unassembled WGS sequence"/>
</dbReference>
<feature type="transmembrane region" description="Helical" evidence="1">
    <location>
        <begin position="106"/>
        <end position="126"/>
    </location>
</feature>
<reference evidence="3 4" key="1">
    <citation type="submission" date="2011-11" db="EMBL/GenBank/DDBJ databases">
        <title>Improved High-Quality Draft sequence of Beggiatoa alba B18lD.</title>
        <authorList>
            <consortium name="US DOE Joint Genome Institute"/>
            <person name="Lucas S."/>
            <person name="Han J."/>
            <person name="Lapidus A."/>
            <person name="Cheng J.-F."/>
            <person name="Goodwin L."/>
            <person name="Pitluck S."/>
            <person name="Peters L."/>
            <person name="Mikhailova N."/>
            <person name="Held B."/>
            <person name="Detter J.C."/>
            <person name="Han C."/>
            <person name="Tapia R."/>
            <person name="Land M."/>
            <person name="Hauser L."/>
            <person name="Kyrpides N."/>
            <person name="Ivanova N."/>
            <person name="Pagani I."/>
            <person name="Samuel K."/>
            <person name="Teske A."/>
            <person name="Mueller J."/>
            <person name="Woyke T."/>
        </authorList>
    </citation>
    <scope>NUCLEOTIDE SEQUENCE [LARGE SCALE GENOMIC DNA]</scope>
    <source>
        <strain evidence="3 4">B18LD</strain>
    </source>
</reference>
<proteinExistence type="predicted"/>
<organism evidence="3 4">
    <name type="scientific">Beggiatoa alba B18LD</name>
    <dbReference type="NCBI Taxonomy" id="395493"/>
    <lineage>
        <taxon>Bacteria</taxon>
        <taxon>Pseudomonadati</taxon>
        <taxon>Pseudomonadota</taxon>
        <taxon>Gammaproteobacteria</taxon>
        <taxon>Thiotrichales</taxon>
        <taxon>Thiotrichaceae</taxon>
        <taxon>Beggiatoa</taxon>
    </lineage>
</organism>
<protein>
    <submittedName>
        <fullName evidence="3">Putative integral membrane protein</fullName>
    </submittedName>
</protein>
<keyword evidence="1" id="KW-0472">Membrane</keyword>
<dbReference type="STRING" id="395493.BegalDRAFT_3026"/>
<keyword evidence="4" id="KW-1185">Reference proteome</keyword>
<dbReference type="Pfam" id="PF04892">
    <property type="entry name" value="VanZ"/>
    <property type="match status" value="1"/>
</dbReference>
<name>I3CJR0_9GAMM</name>
<dbReference type="EMBL" id="JH600070">
    <property type="protein sequence ID" value="EIJ43853.1"/>
    <property type="molecule type" value="Genomic_DNA"/>
</dbReference>
<feature type="transmembrane region" description="Helical" evidence="1">
    <location>
        <begin position="7"/>
        <end position="27"/>
    </location>
</feature>
<dbReference type="PANTHER" id="PTHR28008">
    <property type="entry name" value="DOMAIN PROTEIN, PUTATIVE (AFU_ORTHOLOGUE AFUA_3G10980)-RELATED"/>
    <property type="match status" value="1"/>
</dbReference>
<dbReference type="OrthoDB" id="7376558at2"/>
<sequence length="137" mass="15331">MRSYRYFCSTVTLCYLLVLVFLSLNPWVKPAANDIITGLSWDKLEHAFAYTLFAYLLFLTSMTYNVAFSTGSFLSILFVVAGLGGLLEIAQSTLTQTRSGSWDDAMANALGALLGCTLYRITLPFFRRWQLLNSSVL</sequence>
<feature type="transmembrane region" description="Helical" evidence="1">
    <location>
        <begin position="73"/>
        <end position="94"/>
    </location>
</feature>
<feature type="domain" description="VanZ-like" evidence="2">
    <location>
        <begin position="52"/>
        <end position="121"/>
    </location>
</feature>
<dbReference type="NCBIfam" id="NF037970">
    <property type="entry name" value="vanZ_1"/>
    <property type="match status" value="1"/>
</dbReference>
<keyword evidence="1" id="KW-1133">Transmembrane helix</keyword>
<feature type="transmembrane region" description="Helical" evidence="1">
    <location>
        <begin position="47"/>
        <end position="66"/>
    </location>
</feature>
<dbReference type="HOGENOM" id="CLU_096028_2_2_6"/>
<keyword evidence="1" id="KW-0812">Transmembrane</keyword>
<accession>I3CJR0</accession>
<evidence type="ECO:0000313" key="4">
    <source>
        <dbReference type="Proteomes" id="UP000005744"/>
    </source>
</evidence>